<dbReference type="GO" id="GO:0003899">
    <property type="term" value="F:DNA-directed RNA polymerase activity"/>
    <property type="evidence" value="ECO:0007669"/>
    <property type="project" value="UniProtKB-EC"/>
</dbReference>
<dbReference type="GO" id="GO:0032549">
    <property type="term" value="F:ribonucleoside binding"/>
    <property type="evidence" value="ECO:0007669"/>
    <property type="project" value="InterPro"/>
</dbReference>
<dbReference type="InterPro" id="IPR037034">
    <property type="entry name" value="RNA_pol_Rpb2_2_sf"/>
</dbReference>
<dbReference type="InterPro" id="IPR007647">
    <property type="entry name" value="RNA_pol_Rpb2_5"/>
</dbReference>
<evidence type="ECO:0000256" key="1">
    <source>
        <dbReference type="ARBA" id="ARBA00006835"/>
    </source>
</evidence>
<dbReference type="Proteomes" id="UP000824469">
    <property type="component" value="Unassembled WGS sequence"/>
</dbReference>
<dbReference type="InterPro" id="IPR007121">
    <property type="entry name" value="RNA_pol_bsu_CS"/>
</dbReference>
<feature type="domain" description="RNA polymerase beta subunit protrusion" evidence="14">
    <location>
        <begin position="190"/>
        <end position="604"/>
    </location>
</feature>
<evidence type="ECO:0000256" key="4">
    <source>
        <dbReference type="ARBA" id="ARBA00022695"/>
    </source>
</evidence>
<keyword evidence="5" id="KW-0479">Metal-binding</keyword>
<dbReference type="FunFam" id="3.90.1100.10:FF:000015">
    <property type="entry name" value="DNA-directed RNA polymerase subunit beta"/>
    <property type="match status" value="1"/>
</dbReference>
<evidence type="ECO:0000313" key="19">
    <source>
        <dbReference type="Proteomes" id="UP000824469"/>
    </source>
</evidence>
<dbReference type="GO" id="GO:0000428">
    <property type="term" value="C:DNA-directed RNA polymerase complex"/>
    <property type="evidence" value="ECO:0007669"/>
    <property type="project" value="UniProtKB-KW"/>
</dbReference>
<evidence type="ECO:0000256" key="8">
    <source>
        <dbReference type="ARBA" id="ARBA00048552"/>
    </source>
</evidence>
<dbReference type="Pfam" id="PF04561">
    <property type="entry name" value="RNA_pol_Rpb2_2"/>
    <property type="match status" value="1"/>
</dbReference>
<evidence type="ECO:0000256" key="2">
    <source>
        <dbReference type="ARBA" id="ARBA00022478"/>
    </source>
</evidence>
<feature type="domain" description="RNA polymerase Rpb2" evidence="13">
    <location>
        <begin position="431"/>
        <end position="556"/>
    </location>
</feature>
<evidence type="ECO:0000313" key="18">
    <source>
        <dbReference type="EMBL" id="KAH9330038.1"/>
    </source>
</evidence>
<keyword evidence="4 10" id="KW-0548">Nucleotidyltransferase</keyword>
<dbReference type="Gene3D" id="3.90.1800.10">
    <property type="entry name" value="RNA polymerase alpha subunit dimerisation domain"/>
    <property type="match status" value="1"/>
</dbReference>
<dbReference type="InterPro" id="IPR007120">
    <property type="entry name" value="DNA-dir_RNAP_su2_dom"/>
</dbReference>
<feature type="non-terminal residue" evidence="18">
    <location>
        <position position="1318"/>
    </location>
</feature>
<keyword evidence="6" id="KW-0862">Zinc</keyword>
<feature type="domain" description="RNA polymerase Rpb2" evidence="12">
    <location>
        <begin position="1229"/>
        <end position="1317"/>
    </location>
</feature>
<dbReference type="PROSITE" id="PS01166">
    <property type="entry name" value="RNA_POL_BETA"/>
    <property type="match status" value="1"/>
</dbReference>
<evidence type="ECO:0000259" key="17">
    <source>
        <dbReference type="Pfam" id="PF04567"/>
    </source>
</evidence>
<dbReference type="InterPro" id="IPR037033">
    <property type="entry name" value="DNA-dir_RNAP_su2_hyb_sf"/>
</dbReference>
<evidence type="ECO:0000256" key="3">
    <source>
        <dbReference type="ARBA" id="ARBA00022679"/>
    </source>
</evidence>
<proteinExistence type="inferred from homology"/>
<evidence type="ECO:0000256" key="9">
    <source>
        <dbReference type="RuleBase" id="RU000434"/>
    </source>
</evidence>
<dbReference type="Pfam" id="PF04560">
    <property type="entry name" value="RNA_pol_Rpb2_7"/>
    <property type="match status" value="1"/>
</dbReference>
<dbReference type="InterPro" id="IPR007642">
    <property type="entry name" value="RNA_pol_Rpb2_2"/>
</dbReference>
<dbReference type="SUPFAM" id="SSF64484">
    <property type="entry name" value="beta and beta-prime subunits of DNA dependent RNA-polymerase"/>
    <property type="match status" value="1"/>
</dbReference>
<dbReference type="InterPro" id="IPR014724">
    <property type="entry name" value="RNA_pol_RPB2_OB-fold"/>
</dbReference>
<dbReference type="InterPro" id="IPR007644">
    <property type="entry name" value="RNA_pol_bsu_protrusion"/>
</dbReference>
<evidence type="ECO:0000259" key="14">
    <source>
        <dbReference type="Pfam" id="PF04563"/>
    </source>
</evidence>
<feature type="domain" description="RNA polymerase Rpb2" evidence="17">
    <location>
        <begin position="812"/>
        <end position="860"/>
    </location>
</feature>
<comment type="caution">
    <text evidence="18">The sequence shown here is derived from an EMBL/GenBank/DDBJ whole genome shotgun (WGS) entry which is preliminary data.</text>
</comment>
<feature type="domain" description="RNA polymerase Rpb2" evidence="16">
    <location>
        <begin position="730"/>
        <end position="791"/>
    </location>
</feature>
<protein>
    <recommendedName>
        <fullName evidence="10">DNA-directed RNA polymerase subunit beta</fullName>
        <ecNumber evidence="10">2.7.7.6</ecNumber>
    </recommendedName>
</protein>
<dbReference type="Gene3D" id="3.90.1100.10">
    <property type="match status" value="2"/>
</dbReference>
<dbReference type="GO" id="GO:0006351">
    <property type="term" value="P:DNA-templated transcription"/>
    <property type="evidence" value="ECO:0007669"/>
    <property type="project" value="InterPro"/>
</dbReference>
<evidence type="ECO:0000256" key="5">
    <source>
        <dbReference type="ARBA" id="ARBA00022723"/>
    </source>
</evidence>
<dbReference type="Pfam" id="PF04563">
    <property type="entry name" value="RNA_pol_Rpb2_1"/>
    <property type="match status" value="1"/>
</dbReference>
<feature type="domain" description="DNA-directed RNA polymerase subunit 2 hybrid-binding" evidence="11">
    <location>
        <begin position="868"/>
        <end position="1227"/>
    </location>
</feature>
<dbReference type="InterPro" id="IPR015712">
    <property type="entry name" value="DNA-dir_RNA_pol_su2"/>
</dbReference>
<evidence type="ECO:0000256" key="7">
    <source>
        <dbReference type="ARBA" id="ARBA00023163"/>
    </source>
</evidence>
<keyword evidence="7 10" id="KW-0804">Transcription</keyword>
<dbReference type="Gene3D" id="3.90.1110.10">
    <property type="entry name" value="RNA polymerase Rpb2, domain 2"/>
    <property type="match status" value="1"/>
</dbReference>
<name>A0AA38GVZ7_TAXCH</name>
<evidence type="ECO:0000256" key="10">
    <source>
        <dbReference type="RuleBase" id="RU363031"/>
    </source>
</evidence>
<evidence type="ECO:0000256" key="6">
    <source>
        <dbReference type="ARBA" id="ARBA00022833"/>
    </source>
</evidence>
<keyword evidence="2 10" id="KW-0240">DNA-directed RNA polymerase</keyword>
<dbReference type="InterPro" id="IPR007646">
    <property type="entry name" value="RNA_pol_Rpb2_4"/>
</dbReference>
<sequence>MSSLGKAEGNERNVNEMSYTMEIKACTEKMDIIDVSDESEDPSTMNDDVQSISVQLEDSATQLDITNITEAHSIEENVLYTMEAADGHTVAHAIEEDMLYRVDNTDGHLDKWDFGDILKEIEDSGGNIDVDIAEKIGELRSNKDVAILEEETEDSEDEQDIPNKFKNALTDKELGTFCRDASKAFFDQWGLISHQLNSFNHFMSHGLQKMFDNVGEFDVEPDYAKRRPDGLWYRASISFGNVTVEQPSYCTKEGKRLSLKPAEARLRNMTYSSPVYVEITTQVYIQEGLKTNDKTKGSSSSLIKNAKNVTVISEEQKKVLIGRIPIMVKSSLCHLSSLTCKELLKEGVCSFDVGGYFIIKGTEKVFIAQEERCTSRIWVSNVPNWMAIYTPCTSGFVRNKNKVIVKAIKTSKDDKWCAGREVITVYFFAITVPVVLLFYALGVESDFEMIQMIGNEFNGCKAGELLLSSIYKAEAELKDFRRKDKVWDYLNDQLKKCKFPKDQDAEEALTAYLFPYILGYKQKAMFLGYMVNCLLSSYIGQRQVENKDDYKNKRLELAGELLGRELHSLVRHFRNRLAKGIQRELSVHGNIKSTDIYVDASIITNGLARAFSTGNWSHPHKFNTKCTGVVASLKSTNPLQTLSEMRRSRLRVQYAAKLGDARYPNPSYWGRVCFISTPDGENCGLVKNLAVTCLVSLHSAQEPILDILNQSGIILIDHVSSSNSKGGTKVFINGDWVGIHHDPDSLVKKLRDLRHKKHILPHVEIKKDDVQNEIRIFSDAGRLLRPLLIVKNQRLCISQQQVEKFKESANPFKYLMKRGIIEILGVEEEEDAQIACGIDVLRMAEKNSDYPQFTHCELDPSFLLSLNASIIPFTNRNLATRTLLQSEKHSRQAIGYYATNSRTRCDTTSHQLLYPQRPLFKTMSSHCLMKAELYNGQNPIVAVNVHYGYNQEDSLVINHASIDRGLFRSMHFHTFTSETHHDNSDSKSSSRMEVDFGKPNTEKLRVDKLDEDGLPYIASDLYSGDIIIGKVDPQSSDSNFSLKLKHTEKGRVDQVIMAINDDGRKFARVRLREERCPSLGDKFSSMHGQKGVLGFIEEQENMPFTREGIVPDLIINPHAFPSRQTPAQLFESALSKVISSSGIVCDATPFKPITIEYITEQLHRCGYERWGKEQMYNGRTGGKMRSKIFIGPTYYQRLIHMAEDKLKYRNQGPVHPLTRQPVADRKRHGGVKFGEMERDCMLAHGATANLLERLFYLSDFSSMHICSHCHMVATVILREGTRGPYCPFCKTAKHVVKVNAPYACKLLYQELFSMGICL</sequence>
<dbReference type="GO" id="GO:0003677">
    <property type="term" value="F:DNA binding"/>
    <property type="evidence" value="ECO:0007669"/>
    <property type="project" value="InterPro"/>
</dbReference>
<evidence type="ECO:0000259" key="15">
    <source>
        <dbReference type="Pfam" id="PF04565"/>
    </source>
</evidence>
<evidence type="ECO:0000259" key="16">
    <source>
        <dbReference type="Pfam" id="PF04566"/>
    </source>
</evidence>
<gene>
    <name evidence="18" type="ORF">KI387_002146</name>
</gene>
<dbReference type="OMA" id="RFISCGM"/>
<dbReference type="Gene3D" id="2.40.50.150">
    <property type="match status" value="1"/>
</dbReference>
<organism evidence="18 19">
    <name type="scientific">Taxus chinensis</name>
    <name type="common">Chinese yew</name>
    <name type="synonym">Taxus wallichiana var. chinensis</name>
    <dbReference type="NCBI Taxonomy" id="29808"/>
    <lineage>
        <taxon>Eukaryota</taxon>
        <taxon>Viridiplantae</taxon>
        <taxon>Streptophyta</taxon>
        <taxon>Embryophyta</taxon>
        <taxon>Tracheophyta</taxon>
        <taxon>Spermatophyta</taxon>
        <taxon>Pinopsida</taxon>
        <taxon>Pinidae</taxon>
        <taxon>Conifers II</taxon>
        <taxon>Cupressales</taxon>
        <taxon>Taxaceae</taxon>
        <taxon>Taxus</taxon>
    </lineage>
</organism>
<dbReference type="Pfam" id="PF04567">
    <property type="entry name" value="RNA_pol_Rpb2_5"/>
    <property type="match status" value="1"/>
</dbReference>
<dbReference type="FunFam" id="3.90.1800.10:FF:000006">
    <property type="entry name" value="DNA-directed RNA polymerase subunit beta"/>
    <property type="match status" value="1"/>
</dbReference>
<dbReference type="Pfam" id="PF00562">
    <property type="entry name" value="RNA_pol_Rpb2_6"/>
    <property type="match status" value="1"/>
</dbReference>
<dbReference type="Gene3D" id="2.40.270.10">
    <property type="entry name" value="DNA-directed RNA polymerase, subunit 2, domain 6"/>
    <property type="match status" value="1"/>
</dbReference>
<evidence type="ECO:0000259" key="13">
    <source>
        <dbReference type="Pfam" id="PF04561"/>
    </source>
</evidence>
<dbReference type="Pfam" id="PF04565">
    <property type="entry name" value="RNA_pol_Rpb2_3"/>
    <property type="match status" value="1"/>
</dbReference>
<accession>A0AA38GVZ7</accession>
<dbReference type="InterPro" id="IPR007641">
    <property type="entry name" value="RNA_pol_Rpb2_7"/>
</dbReference>
<dbReference type="EC" id="2.7.7.6" evidence="10"/>
<comment type="similarity">
    <text evidence="1 9">Belongs to the RNA polymerase beta chain family.</text>
</comment>
<reference evidence="18 19" key="1">
    <citation type="journal article" date="2021" name="Nat. Plants">
        <title>The Taxus genome provides insights into paclitaxel biosynthesis.</title>
        <authorList>
            <person name="Xiong X."/>
            <person name="Gou J."/>
            <person name="Liao Q."/>
            <person name="Li Y."/>
            <person name="Zhou Q."/>
            <person name="Bi G."/>
            <person name="Li C."/>
            <person name="Du R."/>
            <person name="Wang X."/>
            <person name="Sun T."/>
            <person name="Guo L."/>
            <person name="Liang H."/>
            <person name="Lu P."/>
            <person name="Wu Y."/>
            <person name="Zhang Z."/>
            <person name="Ro D.K."/>
            <person name="Shang Y."/>
            <person name="Huang S."/>
            <person name="Yan J."/>
        </authorList>
    </citation>
    <scope>NUCLEOTIDE SEQUENCE [LARGE SCALE GENOMIC DNA]</scope>
    <source>
        <strain evidence="18">Ta-2019</strain>
    </source>
</reference>
<dbReference type="InterPro" id="IPR007645">
    <property type="entry name" value="RNA_pol_Rpb2_3"/>
</dbReference>
<dbReference type="Pfam" id="PF04566">
    <property type="entry name" value="RNA_pol_Rpb2_4"/>
    <property type="match status" value="1"/>
</dbReference>
<feature type="domain" description="RNA polymerase Rpb2" evidence="15">
    <location>
        <begin position="633"/>
        <end position="695"/>
    </location>
</feature>
<evidence type="ECO:0000259" key="11">
    <source>
        <dbReference type="Pfam" id="PF00562"/>
    </source>
</evidence>
<evidence type="ECO:0000259" key="12">
    <source>
        <dbReference type="Pfam" id="PF04560"/>
    </source>
</evidence>
<comment type="catalytic activity">
    <reaction evidence="8 10">
        <text>RNA(n) + a ribonucleoside 5'-triphosphate = RNA(n+1) + diphosphate</text>
        <dbReference type="Rhea" id="RHEA:21248"/>
        <dbReference type="Rhea" id="RHEA-COMP:14527"/>
        <dbReference type="Rhea" id="RHEA-COMP:17342"/>
        <dbReference type="ChEBI" id="CHEBI:33019"/>
        <dbReference type="ChEBI" id="CHEBI:61557"/>
        <dbReference type="ChEBI" id="CHEBI:140395"/>
        <dbReference type="EC" id="2.7.7.6"/>
    </reaction>
</comment>
<dbReference type="GO" id="GO:0046872">
    <property type="term" value="F:metal ion binding"/>
    <property type="evidence" value="ECO:0007669"/>
    <property type="project" value="UniProtKB-KW"/>
</dbReference>
<keyword evidence="19" id="KW-1185">Reference proteome</keyword>
<dbReference type="CDD" id="cd00653">
    <property type="entry name" value="RNA_pol_B_RPB2"/>
    <property type="match status" value="1"/>
</dbReference>
<comment type="function">
    <text evidence="10">DNA-dependent RNA polymerase catalyzes the transcription of DNA into RNA using the four ribonucleoside triphosphates as substrates.</text>
</comment>
<dbReference type="EMBL" id="JAHRHJ020000001">
    <property type="protein sequence ID" value="KAH9330038.1"/>
    <property type="molecule type" value="Genomic_DNA"/>
</dbReference>
<keyword evidence="3 10" id="KW-0808">Transferase</keyword>
<dbReference type="PANTHER" id="PTHR20856">
    <property type="entry name" value="DNA-DIRECTED RNA POLYMERASE I SUBUNIT 2"/>
    <property type="match status" value="1"/>
</dbReference>